<dbReference type="CDD" id="cd00268">
    <property type="entry name" value="DEADc"/>
    <property type="match status" value="1"/>
</dbReference>
<dbReference type="GO" id="GO:0016787">
    <property type="term" value="F:hydrolase activity"/>
    <property type="evidence" value="ECO:0007669"/>
    <property type="project" value="UniProtKB-KW"/>
</dbReference>
<dbReference type="InterPro" id="IPR050079">
    <property type="entry name" value="DEAD_box_RNA_helicase"/>
</dbReference>
<evidence type="ECO:0000259" key="9">
    <source>
        <dbReference type="PROSITE" id="PS51194"/>
    </source>
</evidence>
<sequence length="458" mass="50362">MSLQSLTARPRSSSRSQHHAVICADCNESTTVPFRPSPSRPVYCRSCFNARRNGQSAKPNTLVSEPIGADDRFDEPAPDGVEVFSGMALRAATRQALSLMNISQPTPIQTKAIPHLMEGRDLIGQARTGSGKTLAFAVPLTEQCDPSIRQVQALVLVPTRELAIQVAEVTKALCSSQRLRVSLLYGGRSAKPEYAELRNGAQIIIGTPGRTLDHLRQGTLDLRSVRFLVLDEADEMLDRGFARDVEAILSGTPSERQTALFSATVPEWVATTARKHLRNPVRVEIDTDLRTLPTVEHMVYTIQQNEKVKALQTLLDEQDGDPVIVFGRTKHGVKKLARQLDSLGYPVGALQGNLSQNARERVMTDFRSGATPILVATNVAARGLDIDGVAQVINFDLPDTDLLFTHRVGRTGRMGRSGEAVTFITPDEVRKWNEIERGLGRRFTVRRWNSSSGRALAD</sequence>
<dbReference type="PROSITE" id="PS00039">
    <property type="entry name" value="DEAD_ATP_HELICASE"/>
    <property type="match status" value="1"/>
</dbReference>
<dbReference type="PANTHER" id="PTHR47959">
    <property type="entry name" value="ATP-DEPENDENT RNA HELICASE RHLE-RELATED"/>
    <property type="match status" value="1"/>
</dbReference>
<dbReference type="Pfam" id="PF23477">
    <property type="entry name" value="zf_Tbcl_2"/>
    <property type="match status" value="1"/>
</dbReference>
<dbReference type="PANTHER" id="PTHR47959:SF1">
    <property type="entry name" value="ATP-DEPENDENT RNA HELICASE DBPA"/>
    <property type="match status" value="1"/>
</dbReference>
<keyword evidence="5 7" id="KW-0067">ATP-binding</keyword>
<keyword evidence="2 7" id="KW-0547">Nucleotide-binding</keyword>
<dbReference type="Proteomes" id="UP001174909">
    <property type="component" value="Unassembled WGS sequence"/>
</dbReference>
<keyword evidence="4 7" id="KW-0347">Helicase</keyword>
<feature type="short sequence motif" description="Q motif" evidence="6">
    <location>
        <begin position="82"/>
        <end position="110"/>
    </location>
</feature>
<comment type="caution">
    <text evidence="11">The sequence shown here is derived from an EMBL/GenBank/DDBJ whole genome shotgun (WGS) entry which is preliminary data.</text>
</comment>
<evidence type="ECO:0000313" key="12">
    <source>
        <dbReference type="Proteomes" id="UP001174909"/>
    </source>
</evidence>
<dbReference type="InterPro" id="IPR000629">
    <property type="entry name" value="RNA-helicase_DEAD-box_CS"/>
</dbReference>
<evidence type="ECO:0000256" key="5">
    <source>
        <dbReference type="ARBA" id="ARBA00022840"/>
    </source>
</evidence>
<dbReference type="PROSITE" id="PS51194">
    <property type="entry name" value="HELICASE_CTER"/>
    <property type="match status" value="1"/>
</dbReference>
<evidence type="ECO:0000313" key="11">
    <source>
        <dbReference type="EMBL" id="CAI8042139.1"/>
    </source>
</evidence>
<dbReference type="InterPro" id="IPR011545">
    <property type="entry name" value="DEAD/DEAH_box_helicase_dom"/>
</dbReference>
<dbReference type="GO" id="GO:0005829">
    <property type="term" value="C:cytosol"/>
    <property type="evidence" value="ECO:0007669"/>
    <property type="project" value="TreeGrafter"/>
</dbReference>
<feature type="domain" description="Helicase C-terminal" evidence="9">
    <location>
        <begin position="307"/>
        <end position="458"/>
    </location>
</feature>
<dbReference type="NCBIfam" id="TIGR04272">
    <property type="entry name" value="cxxc_cxxc_Mbark"/>
    <property type="match status" value="1"/>
</dbReference>
<dbReference type="CDD" id="cd18787">
    <property type="entry name" value="SF2_C_DEAD"/>
    <property type="match status" value="1"/>
</dbReference>
<reference evidence="11" key="1">
    <citation type="submission" date="2023-03" db="EMBL/GenBank/DDBJ databases">
        <authorList>
            <person name="Steffen K."/>
            <person name="Cardenas P."/>
        </authorList>
    </citation>
    <scope>NUCLEOTIDE SEQUENCE</scope>
</reference>
<dbReference type="SMART" id="SM00487">
    <property type="entry name" value="DEXDc"/>
    <property type="match status" value="1"/>
</dbReference>
<evidence type="ECO:0000256" key="4">
    <source>
        <dbReference type="ARBA" id="ARBA00022806"/>
    </source>
</evidence>
<accession>A0AA35T6F1</accession>
<dbReference type="GO" id="GO:0003676">
    <property type="term" value="F:nucleic acid binding"/>
    <property type="evidence" value="ECO:0007669"/>
    <property type="project" value="InterPro"/>
</dbReference>
<dbReference type="EC" id="3.6.4.13" evidence="1"/>
<proteinExistence type="inferred from homology"/>
<organism evidence="11 12">
    <name type="scientific">Geodia barretti</name>
    <name type="common">Barrett's horny sponge</name>
    <dbReference type="NCBI Taxonomy" id="519541"/>
    <lineage>
        <taxon>Eukaryota</taxon>
        <taxon>Metazoa</taxon>
        <taxon>Porifera</taxon>
        <taxon>Demospongiae</taxon>
        <taxon>Heteroscleromorpha</taxon>
        <taxon>Tetractinellida</taxon>
        <taxon>Astrophorina</taxon>
        <taxon>Geodiidae</taxon>
        <taxon>Geodia</taxon>
    </lineage>
</organism>
<evidence type="ECO:0000256" key="1">
    <source>
        <dbReference type="ARBA" id="ARBA00012552"/>
    </source>
</evidence>
<dbReference type="InterPro" id="IPR044742">
    <property type="entry name" value="DEAD/DEAH_RhlB"/>
</dbReference>
<feature type="domain" description="DEAD-box RNA helicase Q" evidence="10">
    <location>
        <begin position="82"/>
        <end position="110"/>
    </location>
</feature>
<dbReference type="InterPro" id="IPR014001">
    <property type="entry name" value="Helicase_ATP-bd"/>
</dbReference>
<evidence type="ECO:0000259" key="8">
    <source>
        <dbReference type="PROSITE" id="PS51192"/>
    </source>
</evidence>
<protein>
    <recommendedName>
        <fullName evidence="1">RNA helicase</fullName>
        <ecNumber evidence="1">3.6.4.13</ecNumber>
    </recommendedName>
</protein>
<dbReference type="AlphaFoldDB" id="A0AA35T6F1"/>
<keyword evidence="3 7" id="KW-0378">Hydrolase</keyword>
<evidence type="ECO:0000256" key="7">
    <source>
        <dbReference type="RuleBase" id="RU000492"/>
    </source>
</evidence>
<dbReference type="SMART" id="SM00490">
    <property type="entry name" value="HELICc"/>
    <property type="match status" value="1"/>
</dbReference>
<feature type="domain" description="Helicase ATP-binding" evidence="8">
    <location>
        <begin position="113"/>
        <end position="283"/>
    </location>
</feature>
<dbReference type="PROSITE" id="PS51195">
    <property type="entry name" value="Q_MOTIF"/>
    <property type="match status" value="1"/>
</dbReference>
<evidence type="ECO:0000259" key="10">
    <source>
        <dbReference type="PROSITE" id="PS51195"/>
    </source>
</evidence>
<dbReference type="GO" id="GO:0005524">
    <property type="term" value="F:ATP binding"/>
    <property type="evidence" value="ECO:0007669"/>
    <property type="project" value="UniProtKB-KW"/>
</dbReference>
<gene>
    <name evidence="11" type="ORF">GBAR_LOCUS23396</name>
</gene>
<dbReference type="GO" id="GO:0003724">
    <property type="term" value="F:RNA helicase activity"/>
    <property type="evidence" value="ECO:0007669"/>
    <property type="project" value="UniProtKB-EC"/>
</dbReference>
<dbReference type="PROSITE" id="PS51192">
    <property type="entry name" value="HELICASE_ATP_BIND_1"/>
    <property type="match status" value="1"/>
</dbReference>
<dbReference type="InterPro" id="IPR001650">
    <property type="entry name" value="Helicase_C-like"/>
</dbReference>
<evidence type="ECO:0000256" key="3">
    <source>
        <dbReference type="ARBA" id="ARBA00022801"/>
    </source>
</evidence>
<dbReference type="EMBL" id="CASHTH010003240">
    <property type="protein sequence ID" value="CAI8042139.1"/>
    <property type="molecule type" value="Genomic_DNA"/>
</dbReference>
<dbReference type="Pfam" id="PF00271">
    <property type="entry name" value="Helicase_C"/>
    <property type="match status" value="1"/>
</dbReference>
<evidence type="ECO:0000256" key="6">
    <source>
        <dbReference type="PROSITE-ProRule" id="PRU00552"/>
    </source>
</evidence>
<keyword evidence="12" id="KW-1185">Reference proteome</keyword>
<comment type="similarity">
    <text evidence="7">Belongs to the DEAD box helicase family.</text>
</comment>
<dbReference type="Pfam" id="PF00270">
    <property type="entry name" value="DEAD"/>
    <property type="match status" value="1"/>
</dbReference>
<dbReference type="Gene3D" id="3.40.50.300">
    <property type="entry name" value="P-loop containing nucleotide triphosphate hydrolases"/>
    <property type="match status" value="2"/>
</dbReference>
<dbReference type="InterPro" id="IPR027417">
    <property type="entry name" value="P-loop_NTPase"/>
</dbReference>
<name>A0AA35T6F1_GEOBA</name>
<evidence type="ECO:0000256" key="2">
    <source>
        <dbReference type="ARBA" id="ARBA00022741"/>
    </source>
</evidence>
<dbReference type="InterPro" id="IPR026363">
    <property type="entry name" value="CxxC-x17-CxxC_dom"/>
</dbReference>
<dbReference type="InterPro" id="IPR014014">
    <property type="entry name" value="RNA_helicase_DEAD_Q_motif"/>
</dbReference>
<dbReference type="SUPFAM" id="SSF52540">
    <property type="entry name" value="P-loop containing nucleoside triphosphate hydrolases"/>
    <property type="match status" value="1"/>
</dbReference>